<feature type="region of interest" description="Disordered" evidence="2">
    <location>
        <begin position="522"/>
        <end position="561"/>
    </location>
</feature>
<dbReference type="InterPro" id="IPR051553">
    <property type="entry name" value="Ran_GTPase-activating"/>
</dbReference>
<dbReference type="InterPro" id="IPR000210">
    <property type="entry name" value="BTB/POZ_dom"/>
</dbReference>
<evidence type="ECO:0000256" key="2">
    <source>
        <dbReference type="SAM" id="MobiDB-lite"/>
    </source>
</evidence>
<dbReference type="PROSITE" id="PS50097">
    <property type="entry name" value="BTB"/>
    <property type="match status" value="1"/>
</dbReference>
<sequence>MSQTQPRIFISGSPFFNNYYLSKNTNELTWTAISKIENILKINKIVSATDNHKIFGRSHLLIWTGKSQLELYEKEKETKIFKIENEQIKDIQCGDGHYLILTKSGKVYSLSNYNYYDYQKIEKYSKIPLEDFKESRLSEIVPVPFFNNKKNNCKVKSLAMCYQTNYFLCYNGKLYGNGYNKNGYLGDKTTKSKNKPCIIFEDVKRVFGGMGAQHFFFITKKSRELFSCGYNLFGQCSIGKTKNKLNSPQKVPDWNADDILEIHCFAKHTILITKDGKTYSCGSGESNGIGEYAFFFQEIPKLKNKKPIKVTGGKSITLYLSTEKKLYGWGFSSNKTNRSYKKINTDNYWLQPRKIHLPDVFENNLIPFNCSCGIDDLIYLYPNYVNILKQDLKLLFKSKKYCDSKLIIFKDNKKEKEKTSEIVIPIHRLIVELRTRLKIEQIGKIFNEKRYNKKEINLFLQWIYYDEINFKILNFLQKAFKALKLTFPPQNSLEKDLLKLYNDNESKDFSIYVEKKTFCKQKNRKQNKNKKRKENEKIMETDVGNKKPTIGEEQDKNKQNKKINKINEEKEYERIKVHKLILLTRSKLFSDMFDNLNEEEKNINQIRDYTGKSKDSIEILMKYFYTDKMDLNENELFKIDPELIFEELEDSIEYYQLNENGNLIEELNQIKNKQNVLKMHQYLYY</sequence>
<proteinExistence type="predicted"/>
<dbReference type="InterPro" id="IPR009091">
    <property type="entry name" value="RCC1/BLIP-II"/>
</dbReference>
<feature type="compositionally biased region" description="Basic residues" evidence="2">
    <location>
        <begin position="522"/>
        <end position="532"/>
    </location>
</feature>
<dbReference type="InterPro" id="IPR000408">
    <property type="entry name" value="Reg_chr_condens"/>
</dbReference>
<feature type="repeat" description="RCC1" evidence="1">
    <location>
        <begin position="172"/>
        <end position="221"/>
    </location>
</feature>
<dbReference type="Pfam" id="PF00651">
    <property type="entry name" value="BTB"/>
    <property type="match status" value="1"/>
</dbReference>
<dbReference type="InterPro" id="IPR011333">
    <property type="entry name" value="SKP1/BTB/POZ_sf"/>
</dbReference>
<dbReference type="PANTHER" id="PTHR45982:SF1">
    <property type="entry name" value="REGULATOR OF CHROMOSOME CONDENSATION"/>
    <property type="match status" value="1"/>
</dbReference>
<dbReference type="Gene3D" id="3.30.710.10">
    <property type="entry name" value="Potassium Channel Kv1.1, Chain A"/>
    <property type="match status" value="1"/>
</dbReference>
<accession>A0AAV7YAH3</accession>
<feature type="domain" description="BTB" evidence="3">
    <location>
        <begin position="573"/>
        <end position="633"/>
    </location>
</feature>
<reference evidence="4" key="1">
    <citation type="submission" date="2022-08" db="EMBL/GenBank/DDBJ databases">
        <title>Novel sulphate-reducing endosymbionts in the free-living metamonad Anaeramoeba.</title>
        <authorList>
            <person name="Jerlstrom-Hultqvist J."/>
            <person name="Cepicka I."/>
            <person name="Gallot-Lavallee L."/>
            <person name="Salas-Leiva D."/>
            <person name="Curtis B.A."/>
            <person name="Zahonova K."/>
            <person name="Pipaliya S."/>
            <person name="Dacks J."/>
            <person name="Roger A.J."/>
        </authorList>
    </citation>
    <scope>NUCLEOTIDE SEQUENCE</scope>
    <source>
        <strain evidence="4">Busselton2</strain>
    </source>
</reference>
<dbReference type="Gene3D" id="2.130.10.30">
    <property type="entry name" value="Regulator of chromosome condensation 1/beta-lactamase-inhibitor protein II"/>
    <property type="match status" value="1"/>
</dbReference>
<evidence type="ECO:0000313" key="5">
    <source>
        <dbReference type="Proteomes" id="UP001146793"/>
    </source>
</evidence>
<dbReference type="SUPFAM" id="SSF50985">
    <property type="entry name" value="RCC1/BLIP-II"/>
    <property type="match status" value="1"/>
</dbReference>
<dbReference type="AlphaFoldDB" id="A0AAV7YAH3"/>
<dbReference type="PANTHER" id="PTHR45982">
    <property type="entry name" value="REGULATOR OF CHROMOSOME CONDENSATION"/>
    <property type="match status" value="1"/>
</dbReference>
<gene>
    <name evidence="4" type="ORF">M0812_28032</name>
</gene>
<dbReference type="Proteomes" id="UP001146793">
    <property type="component" value="Unassembled WGS sequence"/>
</dbReference>
<comment type="caution">
    <text evidence="4">The sequence shown here is derived from an EMBL/GenBank/DDBJ whole genome shotgun (WGS) entry which is preliminary data.</text>
</comment>
<organism evidence="4 5">
    <name type="scientific">Anaeramoeba flamelloides</name>
    <dbReference type="NCBI Taxonomy" id="1746091"/>
    <lineage>
        <taxon>Eukaryota</taxon>
        <taxon>Metamonada</taxon>
        <taxon>Anaeramoebidae</taxon>
        <taxon>Anaeramoeba</taxon>
    </lineage>
</organism>
<dbReference type="Pfam" id="PF13540">
    <property type="entry name" value="RCC1_2"/>
    <property type="match status" value="1"/>
</dbReference>
<protein>
    <recommendedName>
        <fullName evidence="3">BTB domain-containing protein</fullName>
    </recommendedName>
</protein>
<dbReference type="EMBL" id="JANTQA010000070">
    <property type="protein sequence ID" value="KAJ3425587.1"/>
    <property type="molecule type" value="Genomic_DNA"/>
</dbReference>
<dbReference type="PROSITE" id="PS50012">
    <property type="entry name" value="RCC1_3"/>
    <property type="match status" value="2"/>
</dbReference>
<evidence type="ECO:0000259" key="3">
    <source>
        <dbReference type="PROSITE" id="PS50097"/>
    </source>
</evidence>
<dbReference type="SUPFAM" id="SSF54695">
    <property type="entry name" value="POZ domain"/>
    <property type="match status" value="1"/>
</dbReference>
<feature type="compositionally biased region" description="Basic and acidic residues" evidence="2">
    <location>
        <begin position="533"/>
        <end position="558"/>
    </location>
</feature>
<evidence type="ECO:0000256" key="1">
    <source>
        <dbReference type="PROSITE-ProRule" id="PRU00235"/>
    </source>
</evidence>
<name>A0AAV7YAH3_9EUKA</name>
<dbReference type="CDD" id="cd18186">
    <property type="entry name" value="BTB_POZ_ZBTB_KLHL-like"/>
    <property type="match status" value="1"/>
</dbReference>
<evidence type="ECO:0000313" key="4">
    <source>
        <dbReference type="EMBL" id="KAJ3425587.1"/>
    </source>
</evidence>
<feature type="repeat" description="RCC1" evidence="1">
    <location>
        <begin position="223"/>
        <end position="275"/>
    </location>
</feature>